<keyword evidence="5" id="KW-1185">Reference proteome</keyword>
<evidence type="ECO:0000313" key="4">
    <source>
        <dbReference type="EMBL" id="MDO7883601.1"/>
    </source>
</evidence>
<evidence type="ECO:0000313" key="5">
    <source>
        <dbReference type="Proteomes" id="UP001241072"/>
    </source>
</evidence>
<sequence length="311" mass="30818">MTTTHAIVASGPGGPEVLELREVPLAAPGSGEVTISVRAAGINPVDLKKLAGAEAGARPGIELSGVVTAVGDGAVGPLGEIAVGDEVVAYPVVGGYAQDVTVPATSVLRKPRALDWARAANLLLVGVTATHLLEATGVHDGDTVLVHGASGGVGLTALQLALQRGATVVGTASAANQQLVADHGGIPVIYGEGLADRVRSAAPEGIDVALDTVGTDEAVDVSLELVADRDRIATIAAFARGGEAGIRLLGGGPGADPGREIRSAARGPLVELADRGALDVVVGRTFPLAEARAALELVASGHPGGQVALLP</sequence>
<organism evidence="4 5">
    <name type="scientific">Antiquaquibacter soli</name>
    <dbReference type="NCBI Taxonomy" id="3064523"/>
    <lineage>
        <taxon>Bacteria</taxon>
        <taxon>Bacillati</taxon>
        <taxon>Actinomycetota</taxon>
        <taxon>Actinomycetes</taxon>
        <taxon>Micrococcales</taxon>
        <taxon>Microbacteriaceae</taxon>
        <taxon>Antiquaquibacter</taxon>
    </lineage>
</organism>
<dbReference type="PANTHER" id="PTHR48106:SF13">
    <property type="entry name" value="QUINONE OXIDOREDUCTASE-RELATED"/>
    <property type="match status" value="1"/>
</dbReference>
<dbReference type="Gene3D" id="3.90.180.10">
    <property type="entry name" value="Medium-chain alcohol dehydrogenases, catalytic domain"/>
    <property type="match status" value="1"/>
</dbReference>
<dbReference type="InterPro" id="IPR013149">
    <property type="entry name" value="ADH-like_C"/>
</dbReference>
<feature type="domain" description="Enoyl reductase (ER)" evidence="3">
    <location>
        <begin position="13"/>
        <end position="309"/>
    </location>
</feature>
<evidence type="ECO:0000256" key="2">
    <source>
        <dbReference type="ARBA" id="ARBA00023002"/>
    </source>
</evidence>
<name>A0ABT9BUY6_9MICO</name>
<dbReference type="InterPro" id="IPR013154">
    <property type="entry name" value="ADH-like_N"/>
</dbReference>
<proteinExistence type="predicted"/>
<dbReference type="Gene3D" id="3.40.50.720">
    <property type="entry name" value="NAD(P)-binding Rossmann-like Domain"/>
    <property type="match status" value="1"/>
</dbReference>
<dbReference type="SMART" id="SM00829">
    <property type="entry name" value="PKS_ER"/>
    <property type="match status" value="1"/>
</dbReference>
<dbReference type="RefSeq" id="WP_305004029.1">
    <property type="nucleotide sequence ID" value="NZ_JAUQUB010000007.1"/>
</dbReference>
<dbReference type="Proteomes" id="UP001241072">
    <property type="component" value="Unassembled WGS sequence"/>
</dbReference>
<keyword evidence="1" id="KW-0521">NADP</keyword>
<evidence type="ECO:0000256" key="1">
    <source>
        <dbReference type="ARBA" id="ARBA00022857"/>
    </source>
</evidence>
<dbReference type="CDD" id="cd05289">
    <property type="entry name" value="MDR_like_2"/>
    <property type="match status" value="1"/>
</dbReference>
<dbReference type="EMBL" id="JAUQUB010000007">
    <property type="protein sequence ID" value="MDO7883601.1"/>
    <property type="molecule type" value="Genomic_DNA"/>
</dbReference>
<dbReference type="PANTHER" id="PTHR48106">
    <property type="entry name" value="QUINONE OXIDOREDUCTASE PIG3-RELATED"/>
    <property type="match status" value="1"/>
</dbReference>
<comment type="caution">
    <text evidence="4">The sequence shown here is derived from an EMBL/GenBank/DDBJ whole genome shotgun (WGS) entry which is preliminary data.</text>
</comment>
<keyword evidence="2 4" id="KW-0560">Oxidoreductase</keyword>
<protein>
    <submittedName>
        <fullName evidence="4">NADP-dependent oxidoreductase</fullName>
        <ecNumber evidence="4">1.-.-.-</ecNumber>
    </submittedName>
</protein>
<accession>A0ABT9BUY6</accession>
<dbReference type="SUPFAM" id="SSF50129">
    <property type="entry name" value="GroES-like"/>
    <property type="match status" value="1"/>
</dbReference>
<reference evidence="4 5" key="1">
    <citation type="submission" date="2023-07" db="EMBL/GenBank/DDBJ databases">
        <title>Protaetiibacter sp. nov WY-16 isolated from soil.</title>
        <authorList>
            <person name="Liu B."/>
            <person name="Wan Y."/>
        </authorList>
    </citation>
    <scope>NUCLEOTIDE SEQUENCE [LARGE SCALE GENOMIC DNA]</scope>
    <source>
        <strain evidence="4 5">WY-16</strain>
    </source>
</reference>
<dbReference type="GO" id="GO:0016491">
    <property type="term" value="F:oxidoreductase activity"/>
    <property type="evidence" value="ECO:0007669"/>
    <property type="project" value="UniProtKB-KW"/>
</dbReference>
<dbReference type="Pfam" id="PF08240">
    <property type="entry name" value="ADH_N"/>
    <property type="match status" value="1"/>
</dbReference>
<dbReference type="SUPFAM" id="SSF51735">
    <property type="entry name" value="NAD(P)-binding Rossmann-fold domains"/>
    <property type="match status" value="1"/>
</dbReference>
<evidence type="ECO:0000259" key="3">
    <source>
        <dbReference type="SMART" id="SM00829"/>
    </source>
</evidence>
<dbReference type="InterPro" id="IPR011032">
    <property type="entry name" value="GroES-like_sf"/>
</dbReference>
<gene>
    <name evidence="4" type="ORF">Q5716_15310</name>
</gene>
<dbReference type="InterPro" id="IPR020843">
    <property type="entry name" value="ER"/>
</dbReference>
<dbReference type="Pfam" id="PF00107">
    <property type="entry name" value="ADH_zinc_N"/>
    <property type="match status" value="1"/>
</dbReference>
<dbReference type="EC" id="1.-.-.-" evidence="4"/>
<dbReference type="InterPro" id="IPR036291">
    <property type="entry name" value="NAD(P)-bd_dom_sf"/>
</dbReference>